<feature type="region of interest" description="Disordered" evidence="1">
    <location>
        <begin position="202"/>
        <end position="238"/>
    </location>
</feature>
<feature type="region of interest" description="Disordered" evidence="1">
    <location>
        <begin position="1"/>
        <end position="158"/>
    </location>
</feature>
<name>A0A8J9S979_PHATR</name>
<organism evidence="2">
    <name type="scientific">Phaeodactylum tricornutum</name>
    <name type="common">Diatom</name>
    <dbReference type="NCBI Taxonomy" id="2850"/>
    <lineage>
        <taxon>Eukaryota</taxon>
        <taxon>Sar</taxon>
        <taxon>Stramenopiles</taxon>
        <taxon>Ochrophyta</taxon>
        <taxon>Bacillariophyta</taxon>
        <taxon>Bacillariophyceae</taxon>
        <taxon>Bacillariophycidae</taxon>
        <taxon>Naviculales</taxon>
        <taxon>Phaeodactylaceae</taxon>
        <taxon>Phaeodactylum</taxon>
    </lineage>
</organism>
<dbReference type="EMBL" id="OU594962">
    <property type="protein sequence ID" value="CAG9285914.1"/>
    <property type="molecule type" value="Genomic_DNA"/>
</dbReference>
<evidence type="ECO:0000256" key="1">
    <source>
        <dbReference type="SAM" id="MobiDB-lite"/>
    </source>
</evidence>
<reference evidence="2" key="1">
    <citation type="submission" date="2022-02" db="EMBL/GenBank/DDBJ databases">
        <authorList>
            <person name="Giguere J D."/>
        </authorList>
    </citation>
    <scope>NUCLEOTIDE SEQUENCE</scope>
    <source>
        <strain evidence="2">CCAP 1055/1</strain>
    </source>
</reference>
<feature type="compositionally biased region" description="Low complexity" evidence="1">
    <location>
        <begin position="1"/>
        <end position="16"/>
    </location>
</feature>
<accession>A0A8J9S979</accession>
<proteinExistence type="predicted"/>
<feature type="compositionally biased region" description="Basic and acidic residues" evidence="1">
    <location>
        <begin position="90"/>
        <end position="115"/>
    </location>
</feature>
<evidence type="ECO:0000313" key="2">
    <source>
        <dbReference type="EMBL" id="CAG9285914.1"/>
    </source>
</evidence>
<gene>
    <name evidence="2" type="ORF">PTTT1_LOCUS30618</name>
</gene>
<dbReference type="Proteomes" id="UP000836788">
    <property type="component" value="Chromosome 21"/>
</dbReference>
<dbReference type="AlphaFoldDB" id="A0A8J9S979"/>
<feature type="compositionally biased region" description="Basic and acidic residues" evidence="1">
    <location>
        <begin position="34"/>
        <end position="48"/>
    </location>
</feature>
<feature type="compositionally biased region" description="Basic residues" evidence="1">
    <location>
        <begin position="65"/>
        <end position="74"/>
    </location>
</feature>
<feature type="compositionally biased region" description="Basic residues" evidence="1">
    <location>
        <begin position="120"/>
        <end position="139"/>
    </location>
</feature>
<sequence>MGATKKPNAPKATAKNLVKRFRKQLGVSRATQPETRHGIEVGVTERRTQPKGKASVQKVSATKTKPSKKTKSSKAKPTAIKRLQKPTRSAPRDASDERRDFERAHASLHEREQRAGRLSRPTHHPPHGRPRRHANRRPSSRTPTLQFAPPTFAVHDNDKTTSRLVQETMHRVQQLDGVGQPNVAHPQASAWVTLSETEFTATRNRRPATHNPWAVLGTEDDEPDCAGAPTPTPPLFSFAPASFAVTEDVDPDL</sequence>
<protein>
    <submittedName>
        <fullName evidence="2">Uncharacterized protein</fullName>
    </submittedName>
</protein>